<dbReference type="AlphaFoldDB" id="A0A7X5WXC9"/>
<keyword evidence="3" id="KW-0408">Iron</keyword>
<dbReference type="Pfam" id="PF00355">
    <property type="entry name" value="Rieske"/>
    <property type="match status" value="1"/>
</dbReference>
<evidence type="ECO:0000256" key="2">
    <source>
        <dbReference type="ARBA" id="ARBA00022723"/>
    </source>
</evidence>
<dbReference type="InterPro" id="IPR005805">
    <property type="entry name" value="Rieske_Fe-S_prot_C"/>
</dbReference>
<dbReference type="PROSITE" id="PS51296">
    <property type="entry name" value="RIESKE"/>
    <property type="match status" value="1"/>
</dbReference>
<evidence type="ECO:0000259" key="7">
    <source>
        <dbReference type="PROSITE" id="PS51296"/>
    </source>
</evidence>
<accession>A0A7X5WXC9</accession>
<dbReference type="Pfam" id="PF01266">
    <property type="entry name" value="DAO"/>
    <property type="match status" value="1"/>
</dbReference>
<sequence length="529" mass="56895">MTSLPTGYAPSSYWMSSAPGASYPALEPGWEGTAPDVEVAVVGGGIAGICTAWELARAGRRVALVEADRLAAGATGHTTAKLSALQGLAYQDIRAARGEEAARRYARSQTDAIDRVREVTAELGIDCDLEEAPAATYAEGEEALAKVRAEAGAAAEAGLDATFTTATDLPFPVAGAVEVAGQAQFHPRKYLLALVADLIARGGLVFERSRVVSLAEGHPCRLTTDRGARVRARDVVVATAYPVFDRALLFPRLEVRRELVVAAVLPSDRAPRGMYLTPEDGTRSVRTAPYGQGQRLLIVTGEKFTPGGGDVERRHERLMDWTRDRFPDAEPAFRWAAQDNWTTDHVPYVGPLHPASRHAFVATGFAGWGMTGGVLAGRLLAARLTGRPLPWEGLYDPRRLNPVREAPALLRVQATAARHFIGDRLSGDGADAERDIPPGGGAVVRLGGRQRAVHRDEKGRLRSLSARCTHLGCLVRFNDAERTWECPCHGSRFAVDGSVLQGPAVRPLKRIEDHERPARETGHGGEATE</sequence>
<dbReference type="InterPro" id="IPR006076">
    <property type="entry name" value="FAD-dep_OxRdtase"/>
</dbReference>
<dbReference type="GO" id="GO:0016020">
    <property type="term" value="C:membrane"/>
    <property type="evidence" value="ECO:0007669"/>
    <property type="project" value="InterPro"/>
</dbReference>
<dbReference type="Gene3D" id="2.102.10.10">
    <property type="entry name" value="Rieske [2Fe-2S] iron-sulphur domain"/>
    <property type="match status" value="1"/>
</dbReference>
<evidence type="ECO:0000256" key="5">
    <source>
        <dbReference type="ARBA" id="ARBA00023157"/>
    </source>
</evidence>
<protein>
    <submittedName>
        <fullName evidence="8">Iron-sulfur binding oxidoreductase</fullName>
    </submittedName>
</protein>
<keyword evidence="1" id="KW-0001">2Fe-2S</keyword>
<name>A0A7X5WXC9_STRMQ</name>
<feature type="region of interest" description="Disordered" evidence="6">
    <location>
        <begin position="508"/>
        <end position="529"/>
    </location>
</feature>
<dbReference type="PRINTS" id="PR00162">
    <property type="entry name" value="RIESKE"/>
</dbReference>
<proteinExistence type="predicted"/>
<evidence type="ECO:0000256" key="3">
    <source>
        <dbReference type="ARBA" id="ARBA00023004"/>
    </source>
</evidence>
<evidence type="ECO:0000256" key="4">
    <source>
        <dbReference type="ARBA" id="ARBA00023014"/>
    </source>
</evidence>
<dbReference type="SUPFAM" id="SSF50022">
    <property type="entry name" value="ISP domain"/>
    <property type="match status" value="1"/>
</dbReference>
<reference evidence="8 9" key="1">
    <citation type="submission" date="2020-02" db="EMBL/GenBank/DDBJ databases">
        <title>Streptomyces malaysiensis DSM14702 (JHCC583434, PFL_A843) Genome sequencing and assembly.</title>
        <authorList>
            <person name="Samborskyy M."/>
        </authorList>
    </citation>
    <scope>NUCLEOTIDE SEQUENCE [LARGE SCALE GENOMIC DNA]</scope>
    <source>
        <strain evidence="8 9">DSM 14702</strain>
    </source>
</reference>
<evidence type="ECO:0000313" key="9">
    <source>
        <dbReference type="Proteomes" id="UP000536624"/>
    </source>
</evidence>
<organism evidence="8 9">
    <name type="scientific">Streptomyces malaysiensis</name>
    <dbReference type="NCBI Taxonomy" id="92644"/>
    <lineage>
        <taxon>Bacteria</taxon>
        <taxon>Bacillati</taxon>
        <taxon>Actinomycetota</taxon>
        <taxon>Actinomycetes</taxon>
        <taxon>Kitasatosporales</taxon>
        <taxon>Streptomycetaceae</taxon>
        <taxon>Streptomyces</taxon>
        <taxon>Streptomyces violaceusniger group</taxon>
    </lineage>
</organism>
<dbReference type="RefSeq" id="WP_167499779.1">
    <property type="nucleotide sequence ID" value="NZ_JAALLH010000001.1"/>
</dbReference>
<dbReference type="InterPro" id="IPR036188">
    <property type="entry name" value="FAD/NAD-bd_sf"/>
</dbReference>
<keyword evidence="4" id="KW-0411">Iron-sulfur</keyword>
<comment type="caution">
    <text evidence="8">The sequence shown here is derived from an EMBL/GenBank/DDBJ whole genome shotgun (WGS) entry which is preliminary data.</text>
</comment>
<keyword evidence="2" id="KW-0479">Metal-binding</keyword>
<dbReference type="FunFam" id="2.102.10.10:FF:000014">
    <property type="entry name" value="Oxidoreductase, FAD dependent"/>
    <property type="match status" value="1"/>
</dbReference>
<feature type="compositionally biased region" description="Basic and acidic residues" evidence="6">
    <location>
        <begin position="509"/>
        <end position="523"/>
    </location>
</feature>
<feature type="domain" description="Rieske" evidence="7">
    <location>
        <begin position="428"/>
        <end position="516"/>
    </location>
</feature>
<dbReference type="Gene3D" id="3.30.9.10">
    <property type="entry name" value="D-Amino Acid Oxidase, subunit A, domain 2"/>
    <property type="match status" value="1"/>
</dbReference>
<evidence type="ECO:0000313" key="8">
    <source>
        <dbReference type="EMBL" id="NIY62729.1"/>
    </source>
</evidence>
<dbReference type="Gene3D" id="3.50.50.60">
    <property type="entry name" value="FAD/NAD(P)-binding domain"/>
    <property type="match status" value="1"/>
</dbReference>
<keyword evidence="5" id="KW-1015">Disulfide bond</keyword>
<dbReference type="PANTHER" id="PTHR13847:SF274">
    <property type="entry name" value="RIESKE 2FE-2S IRON-SULFUR PROTEIN YHFW-RELATED"/>
    <property type="match status" value="1"/>
</dbReference>
<dbReference type="EMBL" id="JAALLH010000001">
    <property type="protein sequence ID" value="NIY62729.1"/>
    <property type="molecule type" value="Genomic_DNA"/>
</dbReference>
<dbReference type="GO" id="GO:0004497">
    <property type="term" value="F:monooxygenase activity"/>
    <property type="evidence" value="ECO:0007669"/>
    <property type="project" value="UniProtKB-ARBA"/>
</dbReference>
<gene>
    <name evidence="8" type="ORF">SMALB_0649</name>
</gene>
<dbReference type="GO" id="GO:0005737">
    <property type="term" value="C:cytoplasm"/>
    <property type="evidence" value="ECO:0007669"/>
    <property type="project" value="TreeGrafter"/>
</dbReference>
<dbReference type="InterPro" id="IPR036922">
    <property type="entry name" value="Rieske_2Fe-2S_sf"/>
</dbReference>
<dbReference type="GO" id="GO:0016705">
    <property type="term" value="F:oxidoreductase activity, acting on paired donors, with incorporation or reduction of molecular oxygen"/>
    <property type="evidence" value="ECO:0007669"/>
    <property type="project" value="UniProtKB-ARBA"/>
</dbReference>
<dbReference type="GO" id="GO:0051537">
    <property type="term" value="F:2 iron, 2 sulfur cluster binding"/>
    <property type="evidence" value="ECO:0007669"/>
    <property type="project" value="UniProtKB-KW"/>
</dbReference>
<evidence type="ECO:0000256" key="1">
    <source>
        <dbReference type="ARBA" id="ARBA00022714"/>
    </source>
</evidence>
<evidence type="ECO:0000256" key="6">
    <source>
        <dbReference type="SAM" id="MobiDB-lite"/>
    </source>
</evidence>
<dbReference type="PANTHER" id="PTHR13847">
    <property type="entry name" value="SARCOSINE DEHYDROGENASE-RELATED"/>
    <property type="match status" value="1"/>
</dbReference>
<dbReference type="Proteomes" id="UP000536624">
    <property type="component" value="Unassembled WGS sequence"/>
</dbReference>
<dbReference type="GO" id="GO:0046872">
    <property type="term" value="F:metal ion binding"/>
    <property type="evidence" value="ECO:0007669"/>
    <property type="project" value="UniProtKB-KW"/>
</dbReference>
<dbReference type="InterPro" id="IPR017941">
    <property type="entry name" value="Rieske_2Fe-2S"/>
</dbReference>
<dbReference type="SUPFAM" id="SSF51971">
    <property type="entry name" value="Nucleotide-binding domain"/>
    <property type="match status" value="1"/>
</dbReference>